<name>X1PNV2_9ZZZZ</name>
<protein>
    <recommendedName>
        <fullName evidence="9">2Fe-2S ferredoxin-type domain-containing protein</fullName>
    </recommendedName>
</protein>
<feature type="domain" description="4Fe-4S ferredoxin-type" evidence="7">
    <location>
        <begin position="183"/>
        <end position="211"/>
    </location>
</feature>
<dbReference type="PROSITE" id="PS00198">
    <property type="entry name" value="4FE4S_FER_1"/>
    <property type="match status" value="1"/>
</dbReference>
<keyword evidence="3" id="KW-0677">Repeat</keyword>
<evidence type="ECO:0000256" key="1">
    <source>
        <dbReference type="ARBA" id="ARBA00022485"/>
    </source>
</evidence>
<dbReference type="PANTHER" id="PTHR24960:SF84">
    <property type="entry name" value="HYDROGENASE SUBUNIT"/>
    <property type="match status" value="1"/>
</dbReference>
<dbReference type="Gene3D" id="3.10.20.740">
    <property type="match status" value="1"/>
</dbReference>
<evidence type="ECO:0008006" key="9">
    <source>
        <dbReference type="Google" id="ProtNLM"/>
    </source>
</evidence>
<dbReference type="PANTHER" id="PTHR24960">
    <property type="entry name" value="PHOTOSYSTEM I IRON-SULFUR CENTER-RELATED"/>
    <property type="match status" value="1"/>
</dbReference>
<reference evidence="8" key="1">
    <citation type="journal article" date="2014" name="Front. Microbiol.">
        <title>High frequency of phylogenetically diverse reductive dehalogenase-homologous genes in deep subseafloor sedimentary metagenomes.</title>
        <authorList>
            <person name="Kawai M."/>
            <person name="Futagami T."/>
            <person name="Toyoda A."/>
            <person name="Takaki Y."/>
            <person name="Nishi S."/>
            <person name="Hori S."/>
            <person name="Arai W."/>
            <person name="Tsubouchi T."/>
            <person name="Morono Y."/>
            <person name="Uchiyama I."/>
            <person name="Ito T."/>
            <person name="Fujiyama A."/>
            <person name="Inagaki F."/>
            <person name="Takami H."/>
        </authorList>
    </citation>
    <scope>NUCLEOTIDE SEQUENCE</scope>
    <source>
        <strain evidence="8">Expedition CK06-06</strain>
    </source>
</reference>
<keyword evidence="2" id="KW-0479">Metal-binding</keyword>
<dbReference type="CDD" id="cd00207">
    <property type="entry name" value="fer2"/>
    <property type="match status" value="1"/>
</dbReference>
<dbReference type="InterPro" id="IPR017900">
    <property type="entry name" value="4Fe4S_Fe_S_CS"/>
</dbReference>
<dbReference type="GO" id="GO:0042773">
    <property type="term" value="P:ATP synthesis coupled electron transport"/>
    <property type="evidence" value="ECO:0007669"/>
    <property type="project" value="InterPro"/>
</dbReference>
<evidence type="ECO:0000256" key="4">
    <source>
        <dbReference type="ARBA" id="ARBA00023004"/>
    </source>
</evidence>
<evidence type="ECO:0000259" key="7">
    <source>
        <dbReference type="PROSITE" id="PS51379"/>
    </source>
</evidence>
<dbReference type="SUPFAM" id="SSF54292">
    <property type="entry name" value="2Fe-2S ferredoxin-like"/>
    <property type="match status" value="1"/>
</dbReference>
<gene>
    <name evidence="8" type="ORF">S06H3_50130</name>
</gene>
<evidence type="ECO:0000256" key="2">
    <source>
        <dbReference type="ARBA" id="ARBA00022723"/>
    </source>
</evidence>
<dbReference type="SUPFAM" id="SSF54862">
    <property type="entry name" value="4Fe-4S ferredoxins"/>
    <property type="match status" value="1"/>
</dbReference>
<dbReference type="InterPro" id="IPR001041">
    <property type="entry name" value="2Fe-2S_ferredoxin-type"/>
</dbReference>
<dbReference type="EMBL" id="BARV01031708">
    <property type="protein sequence ID" value="GAI40720.1"/>
    <property type="molecule type" value="Genomic_DNA"/>
</dbReference>
<dbReference type="Gene3D" id="3.30.70.20">
    <property type="match status" value="1"/>
</dbReference>
<dbReference type="GO" id="GO:0016020">
    <property type="term" value="C:membrane"/>
    <property type="evidence" value="ECO:0007669"/>
    <property type="project" value="InterPro"/>
</dbReference>
<evidence type="ECO:0000259" key="6">
    <source>
        <dbReference type="PROSITE" id="PS51085"/>
    </source>
</evidence>
<feature type="domain" description="2Fe-2S ferredoxin-type" evidence="6">
    <location>
        <begin position="21"/>
        <end position="105"/>
    </location>
</feature>
<organism evidence="8">
    <name type="scientific">marine sediment metagenome</name>
    <dbReference type="NCBI Taxonomy" id="412755"/>
    <lineage>
        <taxon>unclassified sequences</taxon>
        <taxon>metagenomes</taxon>
        <taxon>ecological metagenomes</taxon>
    </lineage>
</organism>
<accession>X1PNV2</accession>
<dbReference type="InterPro" id="IPR017896">
    <property type="entry name" value="4Fe4S_Fe-S-bd"/>
</dbReference>
<dbReference type="GO" id="GO:0008137">
    <property type="term" value="F:NADH dehydrogenase (ubiquinone) activity"/>
    <property type="evidence" value="ECO:0007669"/>
    <property type="project" value="InterPro"/>
</dbReference>
<keyword evidence="4" id="KW-0408">Iron</keyword>
<keyword evidence="1" id="KW-0004">4Fe-4S</keyword>
<dbReference type="GO" id="GO:0051539">
    <property type="term" value="F:4 iron, 4 sulfur cluster binding"/>
    <property type="evidence" value="ECO:0007669"/>
    <property type="project" value="UniProtKB-KW"/>
</dbReference>
<dbReference type="PROSITE" id="PS00641">
    <property type="entry name" value="COMPLEX1_75K_1"/>
    <property type="match status" value="1"/>
</dbReference>
<dbReference type="AlphaFoldDB" id="X1PNV2"/>
<dbReference type="PROSITE" id="PS51085">
    <property type="entry name" value="2FE2S_FER_2"/>
    <property type="match status" value="1"/>
</dbReference>
<comment type="caution">
    <text evidence="8">The sequence shown here is derived from an EMBL/GenBank/DDBJ whole genome shotgun (WGS) entry which is preliminary data.</text>
</comment>
<evidence type="ECO:0000256" key="3">
    <source>
        <dbReference type="ARBA" id="ARBA00022737"/>
    </source>
</evidence>
<keyword evidence="5" id="KW-0411">Iron-sulfur</keyword>
<dbReference type="Pfam" id="PF13510">
    <property type="entry name" value="Fer2_4"/>
    <property type="match status" value="1"/>
</dbReference>
<feature type="domain" description="4Fe-4S ferredoxin-type" evidence="7">
    <location>
        <begin position="139"/>
        <end position="172"/>
    </location>
</feature>
<sequence>MAKVWINGETCVEVEDAEGVNVVHLTVDDKDIAVSGGQTILEAVARMPGIGNIPALCYHPAVKPYGACRICTVEASEDGGSKFKFVAACLYPVKEGLVVKTNTERVRQLRKGIIELLLARCPNVKRIQELAEEYGVEKPRFVLGDQDCILCGLCVRACQEIIGKSAISLVNRGIYREVAAPFYAYELSEDCIGCGDCAFVCPTGAIEMGPDGKPVLPKVKIPYAEIEAMMKKGSS</sequence>
<dbReference type="PROSITE" id="PS51379">
    <property type="entry name" value="4FE4S_FER_2"/>
    <property type="match status" value="2"/>
</dbReference>
<dbReference type="GO" id="GO:0046872">
    <property type="term" value="F:metal ion binding"/>
    <property type="evidence" value="ECO:0007669"/>
    <property type="project" value="UniProtKB-KW"/>
</dbReference>
<feature type="non-terminal residue" evidence="8">
    <location>
        <position position="235"/>
    </location>
</feature>
<dbReference type="InterPro" id="IPR036010">
    <property type="entry name" value="2Fe-2S_ferredoxin-like_sf"/>
</dbReference>
<dbReference type="InterPro" id="IPR050157">
    <property type="entry name" value="PSI_iron-sulfur_center"/>
</dbReference>
<dbReference type="InterPro" id="IPR000283">
    <property type="entry name" value="NADH_UbQ_OxRdtase_75kDa_su_CS"/>
</dbReference>
<evidence type="ECO:0000256" key="5">
    <source>
        <dbReference type="ARBA" id="ARBA00023014"/>
    </source>
</evidence>
<dbReference type="FunFam" id="3.30.70.20:FF:000035">
    <property type="entry name" value="Iron hydrogenase 1"/>
    <property type="match status" value="1"/>
</dbReference>
<proteinExistence type="predicted"/>
<dbReference type="Pfam" id="PF12838">
    <property type="entry name" value="Fer4_7"/>
    <property type="match status" value="1"/>
</dbReference>
<evidence type="ECO:0000313" key="8">
    <source>
        <dbReference type="EMBL" id="GAI40720.1"/>
    </source>
</evidence>